<comment type="caution">
    <text evidence="2">The sequence shown here is derived from an EMBL/GenBank/DDBJ whole genome shotgun (WGS) entry which is preliminary data.</text>
</comment>
<reference evidence="2 3" key="1">
    <citation type="submission" date="2016-06" db="EMBL/GenBank/DDBJ databases">
        <authorList>
            <person name="Kjaerup R.B."/>
            <person name="Dalgaard T.S."/>
            <person name="Juul-Madsen H.R."/>
        </authorList>
    </citation>
    <scope>NUCLEOTIDE SEQUENCE [LARGE SCALE GENOMIC DNA]</scope>
    <source>
        <strain evidence="2 3">1165133.8</strain>
    </source>
</reference>
<proteinExistence type="predicted"/>
<evidence type="ECO:0000313" key="2">
    <source>
        <dbReference type="EMBL" id="OBK29526.1"/>
    </source>
</evidence>
<gene>
    <name evidence="2" type="ORF">A5634_18130</name>
</gene>
<evidence type="ECO:0000313" key="3">
    <source>
        <dbReference type="Proteomes" id="UP000093928"/>
    </source>
</evidence>
<protein>
    <submittedName>
        <fullName evidence="2">Uncharacterized protein</fullName>
    </submittedName>
</protein>
<dbReference type="AlphaFoldDB" id="A0A1A3P5T0"/>
<name>A0A1A3P5T0_MYCAS</name>
<feature type="region of interest" description="Disordered" evidence="1">
    <location>
        <begin position="39"/>
        <end position="60"/>
    </location>
</feature>
<evidence type="ECO:0000256" key="1">
    <source>
        <dbReference type="SAM" id="MobiDB-lite"/>
    </source>
</evidence>
<organism evidence="2 3">
    <name type="scientific">Mycobacterium asiaticum</name>
    <dbReference type="NCBI Taxonomy" id="1790"/>
    <lineage>
        <taxon>Bacteria</taxon>
        <taxon>Bacillati</taxon>
        <taxon>Actinomycetota</taxon>
        <taxon>Actinomycetes</taxon>
        <taxon>Mycobacteriales</taxon>
        <taxon>Mycobacteriaceae</taxon>
        <taxon>Mycobacterium</taxon>
    </lineage>
</organism>
<dbReference type="EMBL" id="LZLS01000050">
    <property type="protein sequence ID" value="OBK29526.1"/>
    <property type="molecule type" value="Genomic_DNA"/>
</dbReference>
<feature type="compositionally biased region" description="Basic residues" evidence="1">
    <location>
        <begin position="45"/>
        <end position="55"/>
    </location>
</feature>
<dbReference type="Proteomes" id="UP000093928">
    <property type="component" value="Unassembled WGS sequence"/>
</dbReference>
<accession>A0A1A3P5T0</accession>
<dbReference type="RefSeq" id="WP_065143085.1">
    <property type="nucleotide sequence ID" value="NZ_LZLS01000050.1"/>
</dbReference>
<sequence>MEPVDLAEKGEPMYDFEEHEREPRLMLNAALYEAPGARHGAATGRVHRPKPKASRQRLPGRSIHAERKAVEKAATEKARPLTLDSFKVFAAQAAEVAAQIASGTRKEQTVEQGADVFEWYVDRKTGATEYRRYGAQTKRGQAETRWQDR</sequence>
<dbReference type="OrthoDB" id="9967191at2"/>